<sequence>MAQKNPASLANLRTTRDMSPEERRDFARKGQAALMEQRRRKRALRDVLDAILSKPADLADITEGRELAEMVRQTAEDADVPLDQYDAIAIAQVVKARSGDTAAAAWVRDSAGDKPGEAVTVQQLSAEDVQLAHKVAARLDASGTNNADTSAVNSARKKKKR</sequence>
<feature type="compositionally biased region" description="Basic and acidic residues" evidence="1">
    <location>
        <begin position="14"/>
        <end position="28"/>
    </location>
</feature>
<accession>A0A8S5VLL2</accession>
<dbReference type="EMBL" id="BK035277">
    <property type="protein sequence ID" value="DAG90777.1"/>
    <property type="molecule type" value="Genomic_DNA"/>
</dbReference>
<organism evidence="2">
    <name type="scientific">Ackermannviridae sp</name>
    <dbReference type="NCBI Taxonomy" id="2831612"/>
    <lineage>
        <taxon>Viruses</taxon>
        <taxon>Duplodnaviria</taxon>
        <taxon>Heunggongvirae</taxon>
        <taxon>Uroviricota</taxon>
        <taxon>Caudoviricetes</taxon>
        <taxon>Pantevenvirales</taxon>
        <taxon>Ackermannviridae</taxon>
    </lineage>
</organism>
<feature type="compositionally biased region" description="Polar residues" evidence="1">
    <location>
        <begin position="1"/>
        <end position="13"/>
    </location>
</feature>
<evidence type="ECO:0000256" key="1">
    <source>
        <dbReference type="SAM" id="MobiDB-lite"/>
    </source>
</evidence>
<name>A0A8S5VLL2_9CAUD</name>
<protein>
    <submittedName>
        <fullName evidence="2">Uncharacterized protein</fullName>
    </submittedName>
</protein>
<evidence type="ECO:0000313" key="2">
    <source>
        <dbReference type="EMBL" id="DAG90777.1"/>
    </source>
</evidence>
<proteinExistence type="predicted"/>
<reference evidence="2" key="1">
    <citation type="journal article" date="2021" name="Proc. Natl. Acad. Sci. U.S.A.">
        <title>A Catalog of Tens of Thousands of Viruses from Human Metagenomes Reveals Hidden Associations with Chronic Diseases.</title>
        <authorList>
            <person name="Tisza M.J."/>
            <person name="Buck C.B."/>
        </authorList>
    </citation>
    <scope>NUCLEOTIDE SEQUENCE</scope>
    <source>
        <strain evidence="2">Ct0Ba24</strain>
    </source>
</reference>
<feature type="compositionally biased region" description="Polar residues" evidence="1">
    <location>
        <begin position="142"/>
        <end position="153"/>
    </location>
</feature>
<feature type="region of interest" description="Disordered" evidence="1">
    <location>
        <begin position="139"/>
        <end position="161"/>
    </location>
</feature>
<feature type="region of interest" description="Disordered" evidence="1">
    <location>
        <begin position="1"/>
        <end position="34"/>
    </location>
</feature>